<feature type="transmembrane region" description="Helical" evidence="10">
    <location>
        <begin position="244"/>
        <end position="264"/>
    </location>
</feature>
<comment type="subcellular location">
    <subcellularLocation>
        <location evidence="1">Endoplasmic reticulum membrane</location>
        <topology evidence="1">Multi-pass membrane protein</topology>
    </subcellularLocation>
</comment>
<name>A0A9X1NAV9_9ACTN</name>
<dbReference type="GO" id="GO:0004376">
    <property type="term" value="F:GPI mannosyltransferase activity"/>
    <property type="evidence" value="ECO:0007669"/>
    <property type="project" value="InterPro"/>
</dbReference>
<dbReference type="InterPro" id="IPR007315">
    <property type="entry name" value="PIG-V/Gpi18"/>
</dbReference>
<feature type="transmembrane region" description="Helical" evidence="10">
    <location>
        <begin position="306"/>
        <end position="324"/>
    </location>
</feature>
<evidence type="ECO:0000256" key="4">
    <source>
        <dbReference type="ARBA" id="ARBA00022676"/>
    </source>
</evidence>
<evidence type="ECO:0000256" key="10">
    <source>
        <dbReference type="SAM" id="Phobius"/>
    </source>
</evidence>
<evidence type="ECO:0000256" key="7">
    <source>
        <dbReference type="ARBA" id="ARBA00022824"/>
    </source>
</evidence>
<dbReference type="Proteomes" id="UP001138997">
    <property type="component" value="Unassembled WGS sequence"/>
</dbReference>
<evidence type="ECO:0000256" key="1">
    <source>
        <dbReference type="ARBA" id="ARBA00004477"/>
    </source>
</evidence>
<dbReference type="GO" id="GO:0006506">
    <property type="term" value="P:GPI anchor biosynthetic process"/>
    <property type="evidence" value="ECO:0007669"/>
    <property type="project" value="UniProtKB-KW"/>
</dbReference>
<proteinExistence type="predicted"/>
<keyword evidence="5" id="KW-0808">Transferase</keyword>
<evidence type="ECO:0000256" key="8">
    <source>
        <dbReference type="ARBA" id="ARBA00022989"/>
    </source>
</evidence>
<evidence type="ECO:0000256" key="5">
    <source>
        <dbReference type="ARBA" id="ARBA00022679"/>
    </source>
</evidence>
<evidence type="ECO:0008006" key="13">
    <source>
        <dbReference type="Google" id="ProtNLM"/>
    </source>
</evidence>
<evidence type="ECO:0000313" key="12">
    <source>
        <dbReference type="Proteomes" id="UP001138997"/>
    </source>
</evidence>
<keyword evidence="6 10" id="KW-0812">Transmembrane</keyword>
<evidence type="ECO:0000313" key="11">
    <source>
        <dbReference type="EMBL" id="MCD5310469.1"/>
    </source>
</evidence>
<comment type="caution">
    <text evidence="11">The sequence shown here is derived from an EMBL/GenBank/DDBJ whole genome shotgun (WGS) entry which is preliminary data.</text>
</comment>
<dbReference type="PANTHER" id="PTHR12468">
    <property type="entry name" value="GPI MANNOSYLTRANSFERASE 2"/>
    <property type="match status" value="1"/>
</dbReference>
<sequence>MAETTLGPPKAELDRNASWTDRWRRLPGPAWATGSLLLIYLASRLTVVAATATVAWLDLSGPRCGDVTDQPINGYGELLRCWDTQWFLRVAAEGYPRALPADGGPTTLAFFPGYPATIAAGDVLGLSPLVAALVVSLIAGAIATLLVERMGRLIRTPEAARRAAVLFAFFPGAVVFSWGYSEALAVALAGIALVASYRERWLIAGLAAALAGSVRADVGIALTVAMLVAAALSFRHKQGDWRAVAAVAASPIGILGYLGFVWAWTGSATTWSRTQSEGWDQHMDWGKHALTSLGGVLRPWDSPSRVVLVVAVAGLAVAVLALVKRPMPLPWLTYVVVLVGISLVSSQVGFRPRAEVLLLPAFVAVGMWMPHRHMAWVVPGLAALQVVLTVLWLGAPLIAPP</sequence>
<dbReference type="AlphaFoldDB" id="A0A9X1NAV9"/>
<keyword evidence="9 10" id="KW-0472">Membrane</keyword>
<feature type="transmembrane region" description="Helical" evidence="10">
    <location>
        <begin position="201"/>
        <end position="232"/>
    </location>
</feature>
<feature type="transmembrane region" description="Helical" evidence="10">
    <location>
        <begin position="376"/>
        <end position="399"/>
    </location>
</feature>
<evidence type="ECO:0000256" key="3">
    <source>
        <dbReference type="ARBA" id="ARBA00022502"/>
    </source>
</evidence>
<dbReference type="Pfam" id="PF04188">
    <property type="entry name" value="Mannosyl_trans2"/>
    <property type="match status" value="1"/>
</dbReference>
<feature type="transmembrane region" description="Helical" evidence="10">
    <location>
        <begin position="30"/>
        <end position="57"/>
    </location>
</feature>
<feature type="transmembrane region" description="Helical" evidence="10">
    <location>
        <begin position="129"/>
        <end position="147"/>
    </location>
</feature>
<feature type="transmembrane region" description="Helical" evidence="10">
    <location>
        <begin position="159"/>
        <end position="181"/>
    </location>
</feature>
<evidence type="ECO:0000256" key="6">
    <source>
        <dbReference type="ARBA" id="ARBA00022692"/>
    </source>
</evidence>
<reference evidence="11" key="1">
    <citation type="submission" date="2021-11" db="EMBL/GenBank/DDBJ databases">
        <title>Streptomyces corallinus and Kineosporia corallina sp. nov., two new coral-derived marine actinobacteria.</title>
        <authorList>
            <person name="Buangrab K."/>
            <person name="Sutthacheep M."/>
            <person name="Yeemin T."/>
            <person name="Harunari E."/>
            <person name="Igarashi Y."/>
            <person name="Sripreechasak P."/>
            <person name="Kanchanasin P."/>
            <person name="Tanasupawat S."/>
            <person name="Phongsopitanun W."/>
        </authorList>
    </citation>
    <scope>NUCLEOTIDE SEQUENCE</scope>
    <source>
        <strain evidence="11">JCM 31032</strain>
    </source>
</reference>
<accession>A0A9X1NAV9</accession>
<feature type="transmembrane region" description="Helical" evidence="10">
    <location>
        <begin position="331"/>
        <end position="350"/>
    </location>
</feature>
<evidence type="ECO:0000256" key="9">
    <source>
        <dbReference type="ARBA" id="ARBA00023136"/>
    </source>
</evidence>
<keyword evidence="8 10" id="KW-1133">Transmembrane helix</keyword>
<keyword evidence="12" id="KW-1185">Reference proteome</keyword>
<protein>
    <recommendedName>
        <fullName evidence="13">Mannosyltransferase PIG-V</fullName>
    </recommendedName>
</protein>
<dbReference type="PANTHER" id="PTHR12468:SF2">
    <property type="entry name" value="GPI MANNOSYLTRANSFERASE 2"/>
    <property type="match status" value="1"/>
</dbReference>
<dbReference type="EMBL" id="JAJOMB010000003">
    <property type="protein sequence ID" value="MCD5310469.1"/>
    <property type="molecule type" value="Genomic_DNA"/>
</dbReference>
<keyword evidence="3" id="KW-0337">GPI-anchor biosynthesis</keyword>
<keyword evidence="4" id="KW-0328">Glycosyltransferase</keyword>
<comment type="pathway">
    <text evidence="2">Glycolipid biosynthesis; glycosylphosphatidylinositol-anchor biosynthesis.</text>
</comment>
<keyword evidence="7" id="KW-0256">Endoplasmic reticulum</keyword>
<evidence type="ECO:0000256" key="2">
    <source>
        <dbReference type="ARBA" id="ARBA00004687"/>
    </source>
</evidence>
<dbReference type="GO" id="GO:0000009">
    <property type="term" value="F:alpha-1,6-mannosyltransferase activity"/>
    <property type="evidence" value="ECO:0007669"/>
    <property type="project" value="InterPro"/>
</dbReference>
<gene>
    <name evidence="11" type="ORF">LR394_06150</name>
</gene>
<dbReference type="GO" id="GO:0016020">
    <property type="term" value="C:membrane"/>
    <property type="evidence" value="ECO:0007669"/>
    <property type="project" value="GOC"/>
</dbReference>
<dbReference type="RefSeq" id="WP_231439407.1">
    <property type="nucleotide sequence ID" value="NZ_JAJOMB010000003.1"/>
</dbReference>
<organism evidence="11 12">
    <name type="scientific">Kineosporia babensis</name>
    <dbReference type="NCBI Taxonomy" id="499548"/>
    <lineage>
        <taxon>Bacteria</taxon>
        <taxon>Bacillati</taxon>
        <taxon>Actinomycetota</taxon>
        <taxon>Actinomycetes</taxon>
        <taxon>Kineosporiales</taxon>
        <taxon>Kineosporiaceae</taxon>
        <taxon>Kineosporia</taxon>
    </lineage>
</organism>